<dbReference type="InterPro" id="IPR038765">
    <property type="entry name" value="Papain-like_cys_pep_sf"/>
</dbReference>
<sequence length="229" mass="25259">MVHWVGLESNPDVFSDYIHKLGVGPQWMFTDVFGFDPELLIMIPQPCKAFIFLYTITEKAEELRKSQEESMKDQPRPTEPFWIKQTIGNACGTIAIIHALGNLTKSGEISLSDGIFKKYLEDIKDLSPEEAGEKLESSEDFANCHAAISTSSGNQTSAPTAEEKLQDHFIALVEVNGTLYEFDGRKNRAISHGPTSSDTFTADAAAVCQKFISQDPTGKNFAAMALCKD</sequence>
<protein>
    <recommendedName>
        <fullName evidence="8">Ubiquitin carboxyl-terminal hydrolase</fullName>
        <ecNumber evidence="8">3.4.19.12</ecNumber>
    </recommendedName>
</protein>
<keyword evidence="6 7" id="KW-0788">Thiol protease</keyword>
<evidence type="ECO:0000256" key="3">
    <source>
        <dbReference type="ARBA" id="ARBA00022670"/>
    </source>
</evidence>
<dbReference type="Gene3D" id="3.40.532.10">
    <property type="entry name" value="Peptidase C12, ubiquitin carboxyl-terminal hydrolase"/>
    <property type="match status" value="1"/>
</dbReference>
<proteinExistence type="inferred from homology"/>
<feature type="site" description="Important for enzyme activity" evidence="7">
    <location>
        <position position="183"/>
    </location>
</feature>
<dbReference type="Pfam" id="PF01088">
    <property type="entry name" value="Peptidase_C12"/>
    <property type="match status" value="1"/>
</dbReference>
<keyword evidence="11" id="KW-1185">Reference proteome</keyword>
<dbReference type="CDD" id="cd09616">
    <property type="entry name" value="Peptidase_C12_UCH_L1_L3"/>
    <property type="match status" value="1"/>
</dbReference>
<feature type="active site" description="Proton donor" evidence="7">
    <location>
        <position position="168"/>
    </location>
</feature>
<name>A0ABN7RV94_OIKDI</name>
<evidence type="ECO:0000313" key="11">
    <source>
        <dbReference type="Proteomes" id="UP001158576"/>
    </source>
</evidence>
<dbReference type="EC" id="3.4.19.12" evidence="8"/>
<dbReference type="PRINTS" id="PR00707">
    <property type="entry name" value="UBCTHYDRLASE"/>
</dbReference>
<evidence type="ECO:0000256" key="7">
    <source>
        <dbReference type="PROSITE-ProRule" id="PRU01393"/>
    </source>
</evidence>
<dbReference type="EMBL" id="OU015568">
    <property type="protein sequence ID" value="CAG5082802.1"/>
    <property type="molecule type" value="Genomic_DNA"/>
</dbReference>
<dbReference type="InterPro" id="IPR001578">
    <property type="entry name" value="Peptidase_C12_UCH"/>
</dbReference>
<evidence type="ECO:0000256" key="1">
    <source>
        <dbReference type="ARBA" id="ARBA00000707"/>
    </source>
</evidence>
<dbReference type="SUPFAM" id="SSF54001">
    <property type="entry name" value="Cysteine proteinases"/>
    <property type="match status" value="1"/>
</dbReference>
<evidence type="ECO:0000256" key="5">
    <source>
        <dbReference type="ARBA" id="ARBA00022801"/>
    </source>
</evidence>
<evidence type="ECO:0000256" key="6">
    <source>
        <dbReference type="ARBA" id="ARBA00022807"/>
    </source>
</evidence>
<feature type="domain" description="UCH catalytic" evidence="9">
    <location>
        <begin position="3"/>
        <end position="228"/>
    </location>
</feature>
<reference evidence="10 11" key="1">
    <citation type="submission" date="2021-04" db="EMBL/GenBank/DDBJ databases">
        <authorList>
            <person name="Bliznina A."/>
        </authorList>
    </citation>
    <scope>NUCLEOTIDE SEQUENCE [LARGE SCALE GENOMIC DNA]</scope>
</reference>
<keyword evidence="4 7" id="KW-0833">Ubl conjugation pathway</keyword>
<dbReference type="PROSITE" id="PS52048">
    <property type="entry name" value="UCH_DOMAIN"/>
    <property type="match status" value="1"/>
</dbReference>
<dbReference type="PANTHER" id="PTHR10589:SF17">
    <property type="entry name" value="UBIQUITIN CARBOXYL-TERMINAL HYDROLASE"/>
    <property type="match status" value="1"/>
</dbReference>
<comment type="catalytic activity">
    <reaction evidence="1 7 8">
        <text>Thiol-dependent hydrolysis of ester, thioester, amide, peptide and isopeptide bonds formed by the C-terminal Gly of ubiquitin (a 76-residue protein attached to proteins as an intracellular targeting signal).</text>
        <dbReference type="EC" id="3.4.19.12"/>
    </reaction>
</comment>
<keyword evidence="5 7" id="KW-0378">Hydrolase</keyword>
<dbReference type="Proteomes" id="UP001158576">
    <property type="component" value="Chromosome PAR"/>
</dbReference>
<keyword evidence="3 7" id="KW-0645">Protease</keyword>
<dbReference type="PANTHER" id="PTHR10589">
    <property type="entry name" value="UBIQUITIN CARBOXYL-TERMINAL HYDROLASE"/>
    <property type="match status" value="1"/>
</dbReference>
<feature type="site" description="Transition state stabilizer" evidence="7">
    <location>
        <position position="85"/>
    </location>
</feature>
<gene>
    <name evidence="10" type="ORF">OKIOD_LOCUS1769</name>
</gene>
<dbReference type="InterPro" id="IPR036959">
    <property type="entry name" value="Peptidase_C12_UCH_sf"/>
</dbReference>
<evidence type="ECO:0000256" key="2">
    <source>
        <dbReference type="ARBA" id="ARBA00009326"/>
    </source>
</evidence>
<evidence type="ECO:0000313" key="10">
    <source>
        <dbReference type="EMBL" id="CAG5082802.1"/>
    </source>
</evidence>
<accession>A0ABN7RV94</accession>
<evidence type="ECO:0000256" key="4">
    <source>
        <dbReference type="ARBA" id="ARBA00022786"/>
    </source>
</evidence>
<evidence type="ECO:0000259" key="9">
    <source>
        <dbReference type="PROSITE" id="PS52048"/>
    </source>
</evidence>
<evidence type="ECO:0000256" key="8">
    <source>
        <dbReference type="RuleBase" id="RU361215"/>
    </source>
</evidence>
<feature type="active site" description="Nucleophile" evidence="7">
    <location>
        <position position="91"/>
    </location>
</feature>
<organism evidence="10 11">
    <name type="scientific">Oikopleura dioica</name>
    <name type="common">Tunicate</name>
    <dbReference type="NCBI Taxonomy" id="34765"/>
    <lineage>
        <taxon>Eukaryota</taxon>
        <taxon>Metazoa</taxon>
        <taxon>Chordata</taxon>
        <taxon>Tunicata</taxon>
        <taxon>Appendicularia</taxon>
        <taxon>Copelata</taxon>
        <taxon>Oikopleuridae</taxon>
        <taxon>Oikopleura</taxon>
    </lineage>
</organism>
<comment type="similarity">
    <text evidence="2 7 8">Belongs to the peptidase C12 family.</text>
</comment>